<dbReference type="HOGENOM" id="CLU_3112350_0_0_1"/>
<evidence type="ECO:0000256" key="1">
    <source>
        <dbReference type="SAM" id="MobiDB-lite"/>
    </source>
</evidence>
<evidence type="ECO:0000313" key="2">
    <source>
        <dbReference type="EMBL" id="EFX63949.1"/>
    </source>
</evidence>
<accession>E9HWD1</accession>
<sequence>MKLLEQAANAIPSGQNKNLGNNANLKVTEKPGMDEKFLPEAPDRENNEGNE</sequence>
<feature type="compositionally biased region" description="Basic and acidic residues" evidence="1">
    <location>
        <begin position="27"/>
        <end position="51"/>
    </location>
</feature>
<dbReference type="InParanoid" id="E9HWD1"/>
<feature type="region of interest" description="Disordered" evidence="1">
    <location>
        <begin position="1"/>
        <end position="51"/>
    </location>
</feature>
<organism evidence="2 3">
    <name type="scientific">Daphnia pulex</name>
    <name type="common">Water flea</name>
    <dbReference type="NCBI Taxonomy" id="6669"/>
    <lineage>
        <taxon>Eukaryota</taxon>
        <taxon>Metazoa</taxon>
        <taxon>Ecdysozoa</taxon>
        <taxon>Arthropoda</taxon>
        <taxon>Crustacea</taxon>
        <taxon>Branchiopoda</taxon>
        <taxon>Diplostraca</taxon>
        <taxon>Cladocera</taxon>
        <taxon>Anomopoda</taxon>
        <taxon>Daphniidae</taxon>
        <taxon>Daphnia</taxon>
    </lineage>
</organism>
<dbReference type="EMBL" id="GL732914">
    <property type="protein sequence ID" value="EFX63949.1"/>
    <property type="molecule type" value="Genomic_DNA"/>
</dbReference>
<dbReference type="AlphaFoldDB" id="E9HWD1"/>
<gene>
    <name evidence="2" type="ORF">DAPPUDRAFT_334784</name>
</gene>
<dbReference type="Proteomes" id="UP000000305">
    <property type="component" value="Unassembled WGS sequence"/>
</dbReference>
<keyword evidence="3" id="KW-1185">Reference proteome</keyword>
<protein>
    <submittedName>
        <fullName evidence="2">Uncharacterized protein</fullName>
    </submittedName>
</protein>
<feature type="compositionally biased region" description="Polar residues" evidence="1">
    <location>
        <begin position="12"/>
        <end position="25"/>
    </location>
</feature>
<evidence type="ECO:0000313" key="3">
    <source>
        <dbReference type="Proteomes" id="UP000000305"/>
    </source>
</evidence>
<proteinExistence type="predicted"/>
<reference evidence="2 3" key="1">
    <citation type="journal article" date="2011" name="Science">
        <title>The ecoresponsive genome of Daphnia pulex.</title>
        <authorList>
            <person name="Colbourne J.K."/>
            <person name="Pfrender M.E."/>
            <person name="Gilbert D."/>
            <person name="Thomas W.K."/>
            <person name="Tucker A."/>
            <person name="Oakley T.H."/>
            <person name="Tokishita S."/>
            <person name="Aerts A."/>
            <person name="Arnold G.J."/>
            <person name="Basu M.K."/>
            <person name="Bauer D.J."/>
            <person name="Caceres C.E."/>
            <person name="Carmel L."/>
            <person name="Casola C."/>
            <person name="Choi J.H."/>
            <person name="Detter J.C."/>
            <person name="Dong Q."/>
            <person name="Dusheyko S."/>
            <person name="Eads B.D."/>
            <person name="Frohlich T."/>
            <person name="Geiler-Samerotte K.A."/>
            <person name="Gerlach D."/>
            <person name="Hatcher P."/>
            <person name="Jogdeo S."/>
            <person name="Krijgsveld J."/>
            <person name="Kriventseva E.V."/>
            <person name="Kultz D."/>
            <person name="Laforsch C."/>
            <person name="Lindquist E."/>
            <person name="Lopez J."/>
            <person name="Manak J.R."/>
            <person name="Muller J."/>
            <person name="Pangilinan J."/>
            <person name="Patwardhan R.P."/>
            <person name="Pitluck S."/>
            <person name="Pritham E.J."/>
            <person name="Rechtsteiner A."/>
            <person name="Rho M."/>
            <person name="Rogozin I.B."/>
            <person name="Sakarya O."/>
            <person name="Salamov A."/>
            <person name="Schaack S."/>
            <person name="Shapiro H."/>
            <person name="Shiga Y."/>
            <person name="Skalitzky C."/>
            <person name="Smith Z."/>
            <person name="Souvorov A."/>
            <person name="Sung W."/>
            <person name="Tang Z."/>
            <person name="Tsuchiya D."/>
            <person name="Tu H."/>
            <person name="Vos H."/>
            <person name="Wang M."/>
            <person name="Wolf Y.I."/>
            <person name="Yamagata H."/>
            <person name="Yamada T."/>
            <person name="Ye Y."/>
            <person name="Shaw J.R."/>
            <person name="Andrews J."/>
            <person name="Crease T.J."/>
            <person name="Tang H."/>
            <person name="Lucas S.M."/>
            <person name="Robertson H.M."/>
            <person name="Bork P."/>
            <person name="Koonin E.V."/>
            <person name="Zdobnov E.M."/>
            <person name="Grigoriev I.V."/>
            <person name="Lynch M."/>
            <person name="Boore J.L."/>
        </authorList>
    </citation>
    <scope>NUCLEOTIDE SEQUENCE [LARGE SCALE GENOMIC DNA]</scope>
</reference>
<name>E9HWD1_DAPPU</name>
<dbReference type="KEGG" id="dpx:DAPPUDRAFT_334784"/>
<feature type="non-terminal residue" evidence="2">
    <location>
        <position position="1"/>
    </location>
</feature>